<protein>
    <submittedName>
        <fullName evidence="2">Uncharacterized protein</fullName>
    </submittedName>
</protein>
<proteinExistence type="predicted"/>
<keyword evidence="1" id="KW-1133">Transmembrane helix</keyword>
<gene>
    <name evidence="2" type="ORF">EV421DRAFT_1102637</name>
</gene>
<keyword evidence="1" id="KW-0472">Membrane</keyword>
<evidence type="ECO:0000313" key="3">
    <source>
        <dbReference type="Proteomes" id="UP001175226"/>
    </source>
</evidence>
<comment type="caution">
    <text evidence="2">The sequence shown here is derived from an EMBL/GenBank/DDBJ whole genome shotgun (WGS) entry which is preliminary data.</text>
</comment>
<dbReference type="AlphaFoldDB" id="A0AA39J5X3"/>
<keyword evidence="1" id="KW-0812">Transmembrane</keyword>
<organism evidence="2 3">
    <name type="scientific">Armillaria borealis</name>
    <dbReference type="NCBI Taxonomy" id="47425"/>
    <lineage>
        <taxon>Eukaryota</taxon>
        <taxon>Fungi</taxon>
        <taxon>Dikarya</taxon>
        <taxon>Basidiomycota</taxon>
        <taxon>Agaricomycotina</taxon>
        <taxon>Agaricomycetes</taxon>
        <taxon>Agaricomycetidae</taxon>
        <taxon>Agaricales</taxon>
        <taxon>Marasmiineae</taxon>
        <taxon>Physalacriaceae</taxon>
        <taxon>Armillaria</taxon>
    </lineage>
</organism>
<evidence type="ECO:0000313" key="2">
    <source>
        <dbReference type="EMBL" id="KAK0436673.1"/>
    </source>
</evidence>
<evidence type="ECO:0000256" key="1">
    <source>
        <dbReference type="SAM" id="Phobius"/>
    </source>
</evidence>
<name>A0AA39J5X3_9AGAR</name>
<dbReference type="EMBL" id="JAUEPT010000053">
    <property type="protein sequence ID" value="KAK0436673.1"/>
    <property type="molecule type" value="Genomic_DNA"/>
</dbReference>
<reference evidence="2" key="1">
    <citation type="submission" date="2023-06" db="EMBL/GenBank/DDBJ databases">
        <authorList>
            <consortium name="Lawrence Berkeley National Laboratory"/>
            <person name="Ahrendt S."/>
            <person name="Sahu N."/>
            <person name="Indic B."/>
            <person name="Wong-Bajracharya J."/>
            <person name="Merenyi Z."/>
            <person name="Ke H.-M."/>
            <person name="Monk M."/>
            <person name="Kocsube S."/>
            <person name="Drula E."/>
            <person name="Lipzen A."/>
            <person name="Balint B."/>
            <person name="Henrissat B."/>
            <person name="Andreopoulos B."/>
            <person name="Martin F.M."/>
            <person name="Harder C.B."/>
            <person name="Rigling D."/>
            <person name="Ford K.L."/>
            <person name="Foster G.D."/>
            <person name="Pangilinan J."/>
            <person name="Papanicolaou A."/>
            <person name="Barry K."/>
            <person name="LaButti K."/>
            <person name="Viragh M."/>
            <person name="Koriabine M."/>
            <person name="Yan M."/>
            <person name="Riley R."/>
            <person name="Champramary S."/>
            <person name="Plett K.L."/>
            <person name="Tsai I.J."/>
            <person name="Slot J."/>
            <person name="Sipos G."/>
            <person name="Plett J."/>
            <person name="Nagy L.G."/>
            <person name="Grigoriev I.V."/>
        </authorList>
    </citation>
    <scope>NUCLEOTIDE SEQUENCE</scope>
    <source>
        <strain evidence="2">FPL87.14</strain>
    </source>
</reference>
<feature type="transmembrane region" description="Helical" evidence="1">
    <location>
        <begin position="226"/>
        <end position="245"/>
    </location>
</feature>
<keyword evidence="3" id="KW-1185">Reference proteome</keyword>
<accession>A0AA39J5X3</accession>
<feature type="transmembrane region" description="Helical" evidence="1">
    <location>
        <begin position="197"/>
        <end position="220"/>
    </location>
</feature>
<dbReference type="Proteomes" id="UP001175226">
    <property type="component" value="Unassembled WGS sequence"/>
</dbReference>
<sequence length="350" mass="39544">MTLNIKSRESSLPQNAFAIPTLDSESLSIVSKAVGAPSHWADFYQLPVANDITIGTKWIDTLWEVLHCRTPASYHASGSFAFTSKSLSDRFTKNFKDHGLLIQLFIRPHVRTKTLYAIYDILEYYGHLEIVCPGLINDILQEIKDGNSDSMSFSVSLRHRCKIAAPQLERETRMLQKVVIRQHKDLGTHNVPRYFEYLLWGAGALTSVCTLWLLALVLSGTDSDPAFTIFVICVAPPICLIRMMIQKYPRALWLVHDADVLNTNAFQLIWAVRDMAALLTRIAETGGSSLCDVSHAERFLEAFRASFLGGREELSKLRSWLQELPNWTDKNFSAHHWNDHDVASPDSDVP</sequence>